<keyword evidence="3" id="KW-0964">Secreted</keyword>
<evidence type="ECO:0000256" key="3">
    <source>
        <dbReference type="ARBA" id="ARBA00022525"/>
    </source>
</evidence>
<accession>A0A0C3ECN5</accession>
<dbReference type="CDD" id="cd22778">
    <property type="entry name" value="DPBB_CEPL-like"/>
    <property type="match status" value="1"/>
</dbReference>
<dbReference type="GO" id="GO:0005576">
    <property type="term" value="C:extracellular region"/>
    <property type="evidence" value="ECO:0007669"/>
    <property type="project" value="UniProtKB-SubCell"/>
</dbReference>
<feature type="chain" id="PRO_5002177032" description="Cerato-platanin" evidence="4">
    <location>
        <begin position="27"/>
        <end position="148"/>
    </location>
</feature>
<dbReference type="SUPFAM" id="SSF50685">
    <property type="entry name" value="Barwin-like endoglucanases"/>
    <property type="match status" value="1"/>
</dbReference>
<reference evidence="6" key="2">
    <citation type="submission" date="2015-01" db="EMBL/GenBank/DDBJ databases">
        <title>Evolutionary Origins and Diversification of the Mycorrhizal Mutualists.</title>
        <authorList>
            <consortium name="DOE Joint Genome Institute"/>
            <consortium name="Mycorrhizal Genomics Consortium"/>
            <person name="Kohler A."/>
            <person name="Kuo A."/>
            <person name="Nagy L.G."/>
            <person name="Floudas D."/>
            <person name="Copeland A."/>
            <person name="Barry K.W."/>
            <person name="Cichocki N."/>
            <person name="Veneault-Fourrey C."/>
            <person name="LaButti K."/>
            <person name="Lindquist E.A."/>
            <person name="Lipzen A."/>
            <person name="Lundell T."/>
            <person name="Morin E."/>
            <person name="Murat C."/>
            <person name="Riley R."/>
            <person name="Ohm R."/>
            <person name="Sun H."/>
            <person name="Tunlid A."/>
            <person name="Henrissat B."/>
            <person name="Grigoriev I.V."/>
            <person name="Hibbett D.S."/>
            <person name="Martin F."/>
        </authorList>
    </citation>
    <scope>NUCLEOTIDE SEQUENCE [LARGE SCALE GENOMIC DNA]</scope>
    <source>
        <strain evidence="6">Foug A</strain>
    </source>
</reference>
<evidence type="ECO:0000313" key="6">
    <source>
        <dbReference type="Proteomes" id="UP000053989"/>
    </source>
</evidence>
<dbReference type="EMBL" id="KN822021">
    <property type="protein sequence ID" value="KIM65701.1"/>
    <property type="molecule type" value="Genomic_DNA"/>
</dbReference>
<dbReference type="InterPro" id="IPR010829">
    <property type="entry name" value="Cerato-platanin"/>
</dbReference>
<dbReference type="OrthoDB" id="4898945at2759"/>
<dbReference type="Pfam" id="PF07249">
    <property type="entry name" value="Cerato-platanin"/>
    <property type="match status" value="1"/>
</dbReference>
<evidence type="ECO:0000256" key="4">
    <source>
        <dbReference type="SAM" id="SignalP"/>
    </source>
</evidence>
<comment type="subcellular location">
    <subcellularLocation>
        <location evidence="1">Secreted</location>
    </subcellularLocation>
</comment>
<reference evidence="5 6" key="1">
    <citation type="submission" date="2014-04" db="EMBL/GenBank/DDBJ databases">
        <authorList>
            <consortium name="DOE Joint Genome Institute"/>
            <person name="Kuo A."/>
            <person name="Kohler A."/>
            <person name="Nagy L.G."/>
            <person name="Floudas D."/>
            <person name="Copeland A."/>
            <person name="Barry K.W."/>
            <person name="Cichocki N."/>
            <person name="Veneault-Fourrey C."/>
            <person name="LaButti K."/>
            <person name="Lindquist E.A."/>
            <person name="Lipzen A."/>
            <person name="Lundell T."/>
            <person name="Morin E."/>
            <person name="Murat C."/>
            <person name="Sun H."/>
            <person name="Tunlid A."/>
            <person name="Henrissat B."/>
            <person name="Grigoriev I.V."/>
            <person name="Hibbett D.S."/>
            <person name="Martin F."/>
            <person name="Nordberg H.P."/>
            <person name="Cantor M.N."/>
            <person name="Hua S.X."/>
        </authorList>
    </citation>
    <scope>NUCLEOTIDE SEQUENCE [LARGE SCALE GENOMIC DNA]</scope>
    <source>
        <strain evidence="5 6">Foug A</strain>
    </source>
</reference>
<evidence type="ECO:0000256" key="1">
    <source>
        <dbReference type="ARBA" id="ARBA00004613"/>
    </source>
</evidence>
<proteinExistence type="inferred from homology"/>
<organism evidence="5 6">
    <name type="scientific">Scleroderma citrinum Foug A</name>
    <dbReference type="NCBI Taxonomy" id="1036808"/>
    <lineage>
        <taxon>Eukaryota</taxon>
        <taxon>Fungi</taxon>
        <taxon>Dikarya</taxon>
        <taxon>Basidiomycota</taxon>
        <taxon>Agaricomycotina</taxon>
        <taxon>Agaricomycetes</taxon>
        <taxon>Agaricomycetidae</taxon>
        <taxon>Boletales</taxon>
        <taxon>Sclerodermatineae</taxon>
        <taxon>Sclerodermataceae</taxon>
        <taxon>Scleroderma</taxon>
    </lineage>
</organism>
<dbReference type="AlphaFoldDB" id="A0A0C3ECN5"/>
<sequence>MYSLITTTTTTLLLALLTHPAYPVLAQSFSTLSYDTTYGVGTNPLTTFACSDGANGLEQKGYTTLNSLRHFPYVGGAPTVLDWNDPNCGKCYLVSYGGAAISVVAIDAGLGEFVVSPQAMDTLTGGQAKMLGRVDVTYVETDPNMCEL</sequence>
<dbReference type="InParanoid" id="A0A0C3ECN5"/>
<dbReference type="Gene3D" id="2.40.40.10">
    <property type="entry name" value="RlpA-like domain"/>
    <property type="match status" value="1"/>
</dbReference>
<feature type="signal peptide" evidence="4">
    <location>
        <begin position="1"/>
        <end position="26"/>
    </location>
</feature>
<keyword evidence="6" id="KW-1185">Reference proteome</keyword>
<gene>
    <name evidence="5" type="ORF">SCLCIDRAFT_1212116</name>
</gene>
<dbReference type="InterPro" id="IPR036908">
    <property type="entry name" value="RlpA-like_sf"/>
</dbReference>
<dbReference type="HOGENOM" id="CLU_111635_0_0_1"/>
<evidence type="ECO:0000256" key="2">
    <source>
        <dbReference type="ARBA" id="ARBA00010421"/>
    </source>
</evidence>
<keyword evidence="4" id="KW-0732">Signal</keyword>
<comment type="similarity">
    <text evidence="2">Belongs to the cerato-platanin family.</text>
</comment>
<evidence type="ECO:0008006" key="7">
    <source>
        <dbReference type="Google" id="ProtNLM"/>
    </source>
</evidence>
<dbReference type="Proteomes" id="UP000053989">
    <property type="component" value="Unassembled WGS sequence"/>
</dbReference>
<protein>
    <recommendedName>
        <fullName evidence="7">Cerato-platanin</fullName>
    </recommendedName>
</protein>
<evidence type="ECO:0000313" key="5">
    <source>
        <dbReference type="EMBL" id="KIM65701.1"/>
    </source>
</evidence>
<name>A0A0C3ECN5_9AGAM</name>